<evidence type="ECO:0000313" key="5">
    <source>
        <dbReference type="Proteomes" id="UP001335100"/>
    </source>
</evidence>
<reference evidence="4 5" key="1">
    <citation type="submission" date="2024-01" db="EMBL/GenBank/DDBJ databases">
        <title>Unpublished Manusciprt.</title>
        <authorList>
            <person name="Duman M."/>
            <person name="Valdes E.G."/>
            <person name="Ajmi N."/>
            <person name="Altun S."/>
            <person name="Saticioglu I.B."/>
        </authorList>
    </citation>
    <scope>NUCLEOTIDE SEQUENCE [LARGE SCALE GENOMIC DNA]</scope>
    <source>
        <strain evidence="4 5">148P</strain>
    </source>
</reference>
<feature type="domain" description="T6SS Phospholipase effector Tle1-like catalytic" evidence="2">
    <location>
        <begin position="284"/>
        <end position="400"/>
    </location>
</feature>
<feature type="compositionally biased region" description="Basic and acidic residues" evidence="1">
    <location>
        <begin position="523"/>
        <end position="552"/>
    </location>
</feature>
<sequence>MSEMKLSAVCYPPQFPVQGRLPSRVEQVEANLRIQREPEDDYREALSLAAGRRVMPPCCKTLHISLFFDGTGNNLNHDLYIARPASPTNIGRLFRASIGDGYAGGTFHSSGSGALTDLPGEGHRQFFKYYMPGVGTPFPEVGDLDYNNNGLIYATRGEERINWGLLMLLDALGRSLGRNWLGHQSLRESIEAMSTQWYNGHEARRGRLNRKREFFRQLAALEKPLLTAMSERGGQSRLLGVRLYVYGFSRGAASARAFVHWLNELLEDVDTQPVLKHGELVLPLQIQYLGLLDTVASVGLADSFPIADGHMSWADETQQLPDGKLVKRCLHIVASHEQRQSFPLDSIRRADGSYPENSTEVVHPGVHSDQGGGYPPGDQGKGIGGNDGLLLSQIALHEMYSDAFAHGAPLKVPGAVLPQAEQNDPWRRMIPEVLQSFDVTPELADRFNAWRQATLGLAPAPQPLPIEQVEHYQPIPAEKSVEDVLRDQLGWITAWRIDRYAFKTLKRERFWVEATDTEAAPADYERAETAQKERQKAVEARRREQQSHERLQRLTGRPLEPGPKYFDADMAKTQLSDAADEFEVTYKRRQPEAVVYHMGMPVTLPDSLKTDFVREQDHLKALGRERVSLLFPPPSGELNHKSVTNRGNVREDFNVDEPLGMLRALFDNQIHDSRAWFMYQHGREPLANYLCERMVFFGATHRRALARILERNQAVTASGVVWPVAPASHPGPLDGEQLAQAQQAVDDEWQAFYAGLGEVDDASA</sequence>
<dbReference type="Pfam" id="PF22137">
    <property type="entry name" value="T6SS_Tle1-like_C"/>
    <property type="match status" value="1"/>
</dbReference>
<protein>
    <submittedName>
        <fullName evidence="4">DUF2235 domain-containing protein</fullName>
    </submittedName>
</protein>
<evidence type="ECO:0000256" key="1">
    <source>
        <dbReference type="SAM" id="MobiDB-lite"/>
    </source>
</evidence>
<feature type="domain" description="T6SS Phospholipase effector Tle1-like C-terminal" evidence="3">
    <location>
        <begin position="443"/>
        <end position="713"/>
    </location>
</feature>
<proteinExistence type="predicted"/>
<feature type="region of interest" description="Disordered" evidence="1">
    <location>
        <begin position="522"/>
        <end position="563"/>
    </location>
</feature>
<dbReference type="EMBL" id="JAZDQJ010000011">
    <property type="protein sequence ID" value="MEE1933910.1"/>
    <property type="molecule type" value="Genomic_DNA"/>
</dbReference>
<dbReference type="InterPro" id="IPR018712">
    <property type="entry name" value="Tle1-like_cat"/>
</dbReference>
<dbReference type="PANTHER" id="PTHR33840:SF1">
    <property type="entry name" value="TLE1 PHOSPHOLIPASE DOMAIN-CONTAINING PROTEIN"/>
    <property type="match status" value="1"/>
</dbReference>
<dbReference type="InterPro" id="IPR054388">
    <property type="entry name" value="Tle1-like_C"/>
</dbReference>
<evidence type="ECO:0000259" key="3">
    <source>
        <dbReference type="Pfam" id="PF22137"/>
    </source>
</evidence>
<accession>A0ABU7HQV2</accession>
<organism evidence="4 5">
    <name type="scientific">Pseudomonas ulcerans</name>
    <dbReference type="NCBI Taxonomy" id="3115852"/>
    <lineage>
        <taxon>Bacteria</taxon>
        <taxon>Pseudomonadati</taxon>
        <taxon>Pseudomonadota</taxon>
        <taxon>Gammaproteobacteria</taxon>
        <taxon>Pseudomonadales</taxon>
        <taxon>Pseudomonadaceae</taxon>
        <taxon>Pseudomonas</taxon>
    </lineage>
</organism>
<gene>
    <name evidence="4" type="ORF">V0R50_11815</name>
</gene>
<feature type="region of interest" description="Disordered" evidence="1">
    <location>
        <begin position="353"/>
        <end position="383"/>
    </location>
</feature>
<dbReference type="PANTHER" id="PTHR33840">
    <property type="match status" value="1"/>
</dbReference>
<evidence type="ECO:0000313" key="4">
    <source>
        <dbReference type="EMBL" id="MEE1933910.1"/>
    </source>
</evidence>
<evidence type="ECO:0000259" key="2">
    <source>
        <dbReference type="Pfam" id="PF09994"/>
    </source>
</evidence>
<keyword evidence="5" id="KW-1185">Reference proteome</keyword>
<feature type="compositionally biased region" description="Gly residues" evidence="1">
    <location>
        <begin position="370"/>
        <end position="383"/>
    </location>
</feature>
<comment type="caution">
    <text evidence="4">The sequence shown here is derived from an EMBL/GenBank/DDBJ whole genome shotgun (WGS) entry which is preliminary data.</text>
</comment>
<name>A0ABU7HQV2_9PSED</name>
<dbReference type="Proteomes" id="UP001335100">
    <property type="component" value="Unassembled WGS sequence"/>
</dbReference>
<dbReference type="Pfam" id="PF09994">
    <property type="entry name" value="T6SS_Tle1-like_cat"/>
    <property type="match status" value="1"/>
</dbReference>